<keyword evidence="2" id="KW-0472">Membrane</keyword>
<feature type="region of interest" description="Disordered" evidence="1">
    <location>
        <begin position="600"/>
        <end position="624"/>
    </location>
</feature>
<organism evidence="3 4">
    <name type="scientific">Microdochium bolleyi</name>
    <dbReference type="NCBI Taxonomy" id="196109"/>
    <lineage>
        <taxon>Eukaryota</taxon>
        <taxon>Fungi</taxon>
        <taxon>Dikarya</taxon>
        <taxon>Ascomycota</taxon>
        <taxon>Pezizomycotina</taxon>
        <taxon>Sordariomycetes</taxon>
        <taxon>Xylariomycetidae</taxon>
        <taxon>Xylariales</taxon>
        <taxon>Microdochiaceae</taxon>
        <taxon>Microdochium</taxon>
    </lineage>
</organism>
<sequence length="725" mass="80234">MRSYFLSDEELGKKDDDHKHHKHAGPSPASWQPARSPRRRLLKRVLIAGVFVGLVFLFIHNMPAQLGPSPGMRRPSYREQQMGAGSAKRPLDNNGRPNSQSSPSQVAQDVEQIGKAQQEQSTPQKPSLTSENGDEPLSAPGTARDTRSYNGPLKFPSLAISLKAIGATKGNVPINKNVLFAVSSLKSAATLLPMACEMAAELRSYVHVAIMGRSDIHLHELKSINGVDEGCSLIFHDARPDLNTISTESRMEKASFRAFHHIHTYVHPQAIFIDASSDEDSFFLRGARQQSDAVGNTLIEMPSNSARKLSWVSKLNAQALRMWNKITIDILIQATPGTAGGLVRLLKSLSEADYSAGSLPHITIELPHDIDVPTKRYLESFSWPPRHVHNPFDAHLLTLRHRIPSKRHNEDEMAARFMESFWPANPALNDVVLLSPQAEVSGNWYHYIKFAILANRFQASIISAWDKKLFGISLGQPQQLLDGKTSFSPPKSTKTIWQDGKDRDVVLESYLGQVPASDAMLIMGDKWAELHDLVSRTLSADAAASDTHKVVSKQYPSWLEHATRLCRARGYWTLYPGERMARELIGMHGELSRAPEEYAHVPRPKKGQGTEEQGQQLLADDASETEVEEARRRLKAESDVGFTHTALLTVLPNQGHVIPLPELPIVSWDGQVSDFDGSEEAAAKFAAEFRSRVGGCAKDDGSDVPRAAEGDYSTRDLFCVKAQQS</sequence>
<feature type="region of interest" description="Disordered" evidence="1">
    <location>
        <begin position="1"/>
        <end position="36"/>
    </location>
</feature>
<keyword evidence="4" id="KW-1185">Reference proteome</keyword>
<evidence type="ECO:0000256" key="1">
    <source>
        <dbReference type="SAM" id="MobiDB-lite"/>
    </source>
</evidence>
<dbReference type="STRING" id="196109.A0A136J4U6"/>
<dbReference type="PANTHER" id="PTHR33604">
    <property type="entry name" value="OSJNBA0004B13.7 PROTEIN"/>
    <property type="match status" value="1"/>
</dbReference>
<protein>
    <submittedName>
        <fullName evidence="3">Uncharacterized protein</fullName>
    </submittedName>
</protein>
<name>A0A136J4U6_9PEZI</name>
<gene>
    <name evidence="3" type="ORF">Micbo1qcDRAFT_233477</name>
</gene>
<feature type="transmembrane region" description="Helical" evidence="2">
    <location>
        <begin position="41"/>
        <end position="59"/>
    </location>
</feature>
<feature type="compositionally biased region" description="Polar residues" evidence="1">
    <location>
        <begin position="95"/>
        <end position="107"/>
    </location>
</feature>
<dbReference type="AlphaFoldDB" id="A0A136J4U6"/>
<reference evidence="4" key="1">
    <citation type="submission" date="2016-02" db="EMBL/GenBank/DDBJ databases">
        <title>Draft genome sequence of Microdochium bolleyi, a fungal endophyte of beachgrass.</title>
        <authorList>
            <consortium name="DOE Joint Genome Institute"/>
            <person name="David A.S."/>
            <person name="May G."/>
            <person name="Haridas S."/>
            <person name="Lim J."/>
            <person name="Wang M."/>
            <person name="Labutti K."/>
            <person name="Lipzen A."/>
            <person name="Barry K."/>
            <person name="Grigoriev I.V."/>
        </authorList>
    </citation>
    <scope>NUCLEOTIDE SEQUENCE [LARGE SCALE GENOMIC DNA]</scope>
    <source>
        <strain evidence="4">J235TASD1</strain>
    </source>
</reference>
<dbReference type="PANTHER" id="PTHR33604:SF3">
    <property type="entry name" value="OSJNBA0004B13.7 PROTEIN"/>
    <property type="match status" value="1"/>
</dbReference>
<keyword evidence="2" id="KW-0812">Transmembrane</keyword>
<dbReference type="EMBL" id="KQ964249">
    <property type="protein sequence ID" value="KXJ92173.1"/>
    <property type="molecule type" value="Genomic_DNA"/>
</dbReference>
<dbReference type="OrthoDB" id="5397682at2759"/>
<dbReference type="InParanoid" id="A0A136J4U6"/>
<accession>A0A136J4U6</accession>
<feature type="region of interest" description="Disordered" evidence="1">
    <location>
        <begin position="65"/>
        <end position="150"/>
    </location>
</feature>
<evidence type="ECO:0000256" key="2">
    <source>
        <dbReference type="SAM" id="Phobius"/>
    </source>
</evidence>
<feature type="compositionally biased region" description="Polar residues" evidence="1">
    <location>
        <begin position="115"/>
        <end position="131"/>
    </location>
</feature>
<dbReference type="Proteomes" id="UP000070501">
    <property type="component" value="Unassembled WGS sequence"/>
</dbReference>
<evidence type="ECO:0000313" key="3">
    <source>
        <dbReference type="EMBL" id="KXJ92173.1"/>
    </source>
</evidence>
<evidence type="ECO:0000313" key="4">
    <source>
        <dbReference type="Proteomes" id="UP000070501"/>
    </source>
</evidence>
<keyword evidence="2" id="KW-1133">Transmembrane helix</keyword>
<proteinExistence type="predicted"/>